<dbReference type="CDD" id="cd03114">
    <property type="entry name" value="MMAA-like"/>
    <property type="match status" value="1"/>
</dbReference>
<organism evidence="2 3">
    <name type="scientific">Lentzea roselyniae</name>
    <dbReference type="NCBI Taxonomy" id="531940"/>
    <lineage>
        <taxon>Bacteria</taxon>
        <taxon>Bacillati</taxon>
        <taxon>Actinomycetota</taxon>
        <taxon>Actinomycetes</taxon>
        <taxon>Pseudonocardiales</taxon>
        <taxon>Pseudonocardiaceae</taxon>
        <taxon>Lentzea</taxon>
    </lineage>
</organism>
<reference evidence="3" key="1">
    <citation type="journal article" date="2019" name="Int. J. Syst. Evol. Microbiol.">
        <title>The Global Catalogue of Microorganisms (GCM) 10K type strain sequencing project: providing services to taxonomists for standard genome sequencing and annotation.</title>
        <authorList>
            <consortium name="The Broad Institute Genomics Platform"/>
            <consortium name="The Broad Institute Genome Sequencing Center for Infectious Disease"/>
            <person name="Wu L."/>
            <person name="Ma J."/>
        </authorList>
    </citation>
    <scope>NUCLEOTIDE SEQUENCE [LARGE SCALE GENOMIC DNA]</scope>
    <source>
        <strain evidence="3">JCM 17494</strain>
    </source>
</reference>
<protein>
    <submittedName>
        <fullName evidence="2">Methylmalonyl Co-A mutase-associated GTPase MeaB</fullName>
    </submittedName>
</protein>
<dbReference type="NCBIfam" id="NF006958">
    <property type="entry name" value="PRK09435.1"/>
    <property type="match status" value="1"/>
</dbReference>
<keyword evidence="3" id="KW-1185">Reference proteome</keyword>
<name>A0ABP7AJ68_9PSEU</name>
<accession>A0ABP7AJ68</accession>
<evidence type="ECO:0000313" key="2">
    <source>
        <dbReference type="EMBL" id="GAA3633512.1"/>
    </source>
</evidence>
<dbReference type="EMBL" id="BAABBE010000005">
    <property type="protein sequence ID" value="GAA3633512.1"/>
    <property type="molecule type" value="Genomic_DNA"/>
</dbReference>
<dbReference type="Gene3D" id="1.10.287.130">
    <property type="match status" value="1"/>
</dbReference>
<dbReference type="RefSeq" id="WP_346129230.1">
    <property type="nucleotide sequence ID" value="NZ_BAABBE010000005.1"/>
</dbReference>
<evidence type="ECO:0000256" key="1">
    <source>
        <dbReference type="ARBA" id="ARBA00009625"/>
    </source>
</evidence>
<dbReference type="Pfam" id="PF03308">
    <property type="entry name" value="MeaB"/>
    <property type="match status" value="1"/>
</dbReference>
<dbReference type="InterPro" id="IPR005129">
    <property type="entry name" value="GTPase_ArgK"/>
</dbReference>
<dbReference type="NCBIfam" id="TIGR00750">
    <property type="entry name" value="lao"/>
    <property type="match status" value="1"/>
</dbReference>
<proteinExistence type="inferred from homology"/>
<sequence length="330" mass="35712">MARVIDVAELTRGVLEGQRGVLARAITLVESKRADHRAKAQELLIELLPKSGNAIRVGITGVPGVGKSTFIDALGTMLTEKGHRVAVLAVDPSSTRTGGSILGDKTRMQRLSVNREAFIRPSPTSGTLGGVAQATRETIVLVEAAGYDVVLVETVGVGQSEVAVANMTDCSLFLTLARTGDQLQGIKKGILELADVIAVNKADGEHELDARKAARELAGALKLLRAPDALWHPPVLTCSGLTGNGLEELWSRVLEHRATLRDAGELDERRRRQQVEWTWMMVHDELWRQVRESTAVRALAPSLEEKVRSGELTATLAAEQILKAFQSDSR</sequence>
<dbReference type="PANTHER" id="PTHR23408">
    <property type="entry name" value="METHYLMALONYL-COA MUTASE"/>
    <property type="match status" value="1"/>
</dbReference>
<dbReference type="Gene3D" id="1.20.5.170">
    <property type="match status" value="1"/>
</dbReference>
<dbReference type="InterPro" id="IPR027417">
    <property type="entry name" value="P-loop_NTPase"/>
</dbReference>
<dbReference type="PANTHER" id="PTHR23408:SF3">
    <property type="entry name" value="METHYLMALONIC ACIDURIA TYPE A PROTEIN, MITOCHONDRIAL"/>
    <property type="match status" value="1"/>
</dbReference>
<dbReference type="SUPFAM" id="SSF52540">
    <property type="entry name" value="P-loop containing nucleoside triphosphate hydrolases"/>
    <property type="match status" value="1"/>
</dbReference>
<comment type="similarity">
    <text evidence="1">Belongs to the SIMIBI class G3E GTPase family. ArgK/MeaB subfamily.</text>
</comment>
<dbReference type="Proteomes" id="UP001500711">
    <property type="component" value="Unassembled WGS sequence"/>
</dbReference>
<evidence type="ECO:0000313" key="3">
    <source>
        <dbReference type="Proteomes" id="UP001500711"/>
    </source>
</evidence>
<gene>
    <name evidence="2" type="primary">meaB_1</name>
    <name evidence="2" type="ORF">GCM10022267_20320</name>
</gene>
<dbReference type="Gene3D" id="3.40.50.300">
    <property type="entry name" value="P-loop containing nucleotide triphosphate hydrolases"/>
    <property type="match status" value="1"/>
</dbReference>
<comment type="caution">
    <text evidence="2">The sequence shown here is derived from an EMBL/GenBank/DDBJ whole genome shotgun (WGS) entry which is preliminary data.</text>
</comment>